<organism evidence="1 2">
    <name type="scientific">Suillus placidus</name>
    <dbReference type="NCBI Taxonomy" id="48579"/>
    <lineage>
        <taxon>Eukaryota</taxon>
        <taxon>Fungi</taxon>
        <taxon>Dikarya</taxon>
        <taxon>Basidiomycota</taxon>
        <taxon>Agaricomycotina</taxon>
        <taxon>Agaricomycetes</taxon>
        <taxon>Agaricomycetidae</taxon>
        <taxon>Boletales</taxon>
        <taxon>Suillineae</taxon>
        <taxon>Suillaceae</taxon>
        <taxon>Suillus</taxon>
    </lineage>
</organism>
<dbReference type="EMBL" id="JABBWD010000017">
    <property type="protein sequence ID" value="KAG1778108.1"/>
    <property type="molecule type" value="Genomic_DNA"/>
</dbReference>
<reference evidence="1" key="1">
    <citation type="journal article" date="2020" name="New Phytol.">
        <title>Comparative genomics reveals dynamic genome evolution in host specialist ectomycorrhizal fungi.</title>
        <authorList>
            <person name="Lofgren L.A."/>
            <person name="Nguyen N.H."/>
            <person name="Vilgalys R."/>
            <person name="Ruytinx J."/>
            <person name="Liao H.L."/>
            <person name="Branco S."/>
            <person name="Kuo A."/>
            <person name="LaButti K."/>
            <person name="Lipzen A."/>
            <person name="Andreopoulos W."/>
            <person name="Pangilinan J."/>
            <person name="Riley R."/>
            <person name="Hundley H."/>
            <person name="Na H."/>
            <person name="Barry K."/>
            <person name="Grigoriev I.V."/>
            <person name="Stajich J.E."/>
            <person name="Kennedy P.G."/>
        </authorList>
    </citation>
    <scope>NUCLEOTIDE SEQUENCE</scope>
    <source>
        <strain evidence="1">DOB743</strain>
    </source>
</reference>
<dbReference type="AlphaFoldDB" id="A0A9P6ZXA1"/>
<comment type="caution">
    <text evidence="1">The sequence shown here is derived from an EMBL/GenBank/DDBJ whole genome shotgun (WGS) entry which is preliminary data.</text>
</comment>
<evidence type="ECO:0000313" key="1">
    <source>
        <dbReference type="EMBL" id="KAG1778108.1"/>
    </source>
</evidence>
<sequence length="167" mass="18344">MQYHYGLSVGHLYSHWPGVLESCSSALQHVSSTTADENLESLMEDTQCSHTSADAEEEGEDHVGVELTLFDGGHNGSTEMLMEALDEIPYRVAGPPRLLLAISDLCSIQPVVDAYSLQFTSSVLAIQTDFNFTISCQLSASLTCILRIYVLRLLQLPHEEVSHMGEV</sequence>
<accession>A0A9P6ZXA1</accession>
<gene>
    <name evidence="1" type="ORF">EV702DRAFT_1044800</name>
</gene>
<name>A0A9P6ZXA1_9AGAM</name>
<evidence type="ECO:0000313" key="2">
    <source>
        <dbReference type="Proteomes" id="UP000714275"/>
    </source>
</evidence>
<proteinExistence type="predicted"/>
<dbReference type="Proteomes" id="UP000714275">
    <property type="component" value="Unassembled WGS sequence"/>
</dbReference>
<protein>
    <submittedName>
        <fullName evidence="1">Uncharacterized protein</fullName>
    </submittedName>
</protein>
<keyword evidence="2" id="KW-1185">Reference proteome</keyword>